<evidence type="ECO:0000313" key="3">
    <source>
        <dbReference type="EMBL" id="XBH17095.1"/>
    </source>
</evidence>
<organism evidence="3">
    <name type="scientific">Telmatobacter sp. DSM 110680</name>
    <dbReference type="NCBI Taxonomy" id="3036704"/>
    <lineage>
        <taxon>Bacteria</taxon>
        <taxon>Pseudomonadati</taxon>
        <taxon>Acidobacteriota</taxon>
        <taxon>Terriglobia</taxon>
        <taxon>Terriglobales</taxon>
        <taxon>Acidobacteriaceae</taxon>
        <taxon>Telmatobacter</taxon>
    </lineage>
</organism>
<dbReference type="AlphaFoldDB" id="A0AAU7DHH9"/>
<sequence length="92" mass="10021">MREEPGAEVNAGSEREGLKGSDQDLARKYTTALVLYAILAALSWFTLDGKIQVGGKLVELRLIPLLIIGGLALRTVVAMKAEKIRREGEQGR</sequence>
<evidence type="ECO:0000256" key="2">
    <source>
        <dbReference type="SAM" id="Phobius"/>
    </source>
</evidence>
<keyword evidence="2" id="KW-0472">Membrane</keyword>
<accession>A0AAU7DHH9</accession>
<feature type="transmembrane region" description="Helical" evidence="2">
    <location>
        <begin position="59"/>
        <end position="77"/>
    </location>
</feature>
<reference evidence="3" key="1">
    <citation type="submission" date="2023-03" db="EMBL/GenBank/DDBJ databases">
        <title>Edaphobacter sp.</title>
        <authorList>
            <person name="Huber K.J."/>
            <person name="Papendorf J."/>
            <person name="Pilke C."/>
            <person name="Bunk B."/>
            <person name="Sproeer C."/>
            <person name="Pester M."/>
        </authorList>
    </citation>
    <scope>NUCLEOTIDE SEQUENCE</scope>
    <source>
        <strain evidence="3">DSM 110680</strain>
    </source>
</reference>
<feature type="region of interest" description="Disordered" evidence="1">
    <location>
        <begin position="1"/>
        <end position="21"/>
    </location>
</feature>
<proteinExistence type="predicted"/>
<dbReference type="EMBL" id="CP121196">
    <property type="protein sequence ID" value="XBH17095.1"/>
    <property type="molecule type" value="Genomic_DNA"/>
</dbReference>
<feature type="transmembrane region" description="Helical" evidence="2">
    <location>
        <begin position="29"/>
        <end position="47"/>
    </location>
</feature>
<protein>
    <submittedName>
        <fullName evidence="3">Uncharacterized protein</fullName>
    </submittedName>
</protein>
<evidence type="ECO:0000256" key="1">
    <source>
        <dbReference type="SAM" id="MobiDB-lite"/>
    </source>
</evidence>
<keyword evidence="2" id="KW-1133">Transmembrane helix</keyword>
<keyword evidence="2" id="KW-0812">Transmembrane</keyword>
<name>A0AAU7DHH9_9BACT</name>
<dbReference type="RefSeq" id="WP_348262325.1">
    <property type="nucleotide sequence ID" value="NZ_CP121196.1"/>
</dbReference>
<gene>
    <name evidence="3" type="ORF">P8935_21315</name>
</gene>